<proteinExistence type="predicted"/>
<dbReference type="STRING" id="1461582.BN1048_00357"/>
<gene>
    <name evidence="1" type="ORF">BN1048_00357</name>
</gene>
<keyword evidence="2" id="KW-1185">Reference proteome</keyword>
<dbReference type="Proteomes" id="UP000044136">
    <property type="component" value="Unassembled WGS sequence"/>
</dbReference>
<sequence>MAGVNWEKAYHDLEEHIEAIMRETSNLVNNASPKLKLNDVYITKTDSLDVIIDATGERMEYAIDLIDRKGKMETIKTGYQKSNTFSFDIPDGRYSITAYAKESAKDNSRVFEKISVNFKRVQSNE</sequence>
<dbReference type="eggNOG" id="ENOG50337CP">
    <property type="taxonomic scope" value="Bacteria"/>
</dbReference>
<dbReference type="AlphaFoldDB" id="A0A078LZ36"/>
<protein>
    <recommendedName>
        <fullName evidence="3">YtkA-like domain-containing protein</fullName>
    </recommendedName>
</protein>
<dbReference type="EMBL" id="CCSE01000001">
    <property type="protein sequence ID" value="CDZ99230.1"/>
    <property type="molecule type" value="Genomic_DNA"/>
</dbReference>
<evidence type="ECO:0000313" key="1">
    <source>
        <dbReference type="EMBL" id="CDZ99230.1"/>
    </source>
</evidence>
<accession>A0A078LZ36</accession>
<name>A0A078LZ36_9STAP</name>
<dbReference type="HOGENOM" id="CLU_162576_0_0_9"/>
<dbReference type="OrthoDB" id="2389426at2"/>
<dbReference type="RefSeq" id="WP_035807788.1">
    <property type="nucleotide sequence ID" value="NZ_CCSE01000001.1"/>
</dbReference>
<organism evidence="1 2">
    <name type="scientific">Jeotgalicoccus saudimassiliensis</name>
    <dbReference type="NCBI Taxonomy" id="1461582"/>
    <lineage>
        <taxon>Bacteria</taxon>
        <taxon>Bacillati</taxon>
        <taxon>Bacillota</taxon>
        <taxon>Bacilli</taxon>
        <taxon>Bacillales</taxon>
        <taxon>Staphylococcaceae</taxon>
        <taxon>Jeotgalicoccus</taxon>
    </lineage>
</organism>
<evidence type="ECO:0008006" key="3">
    <source>
        <dbReference type="Google" id="ProtNLM"/>
    </source>
</evidence>
<evidence type="ECO:0000313" key="2">
    <source>
        <dbReference type="Proteomes" id="UP000044136"/>
    </source>
</evidence>
<reference evidence="1 2" key="1">
    <citation type="submission" date="2014-07" db="EMBL/GenBank/DDBJ databases">
        <authorList>
            <person name="Urmite Genomes Urmite Genomes"/>
        </authorList>
    </citation>
    <scope>NUCLEOTIDE SEQUENCE [LARGE SCALE GENOMIC DNA]</scope>
    <source>
        <strain evidence="1 2">13MG44_air</strain>
    </source>
</reference>